<dbReference type="Gene3D" id="3.40.50.300">
    <property type="entry name" value="P-loop containing nucleotide triphosphate hydrolases"/>
    <property type="match status" value="1"/>
</dbReference>
<keyword evidence="3 5" id="KW-0067">ATP-binding</keyword>
<dbReference type="KEGG" id="deo:CAY53_03315"/>
<dbReference type="RefSeq" id="WP_104935928.1">
    <property type="nucleotide sequence ID" value="NZ_CP021255.1"/>
</dbReference>
<evidence type="ECO:0000259" key="4">
    <source>
        <dbReference type="PROSITE" id="PS50893"/>
    </source>
</evidence>
<evidence type="ECO:0000313" key="6">
    <source>
        <dbReference type="Proteomes" id="UP000239867"/>
    </source>
</evidence>
<dbReference type="InterPro" id="IPR050093">
    <property type="entry name" value="ABC_SmlMolc_Importer"/>
</dbReference>
<dbReference type="GO" id="GO:0016887">
    <property type="term" value="F:ATP hydrolysis activity"/>
    <property type="evidence" value="ECO:0007669"/>
    <property type="project" value="InterPro"/>
</dbReference>
<evidence type="ECO:0000256" key="1">
    <source>
        <dbReference type="ARBA" id="ARBA00022448"/>
    </source>
</evidence>
<dbReference type="InterPro" id="IPR027417">
    <property type="entry name" value="P-loop_NTPase"/>
</dbReference>
<evidence type="ECO:0000313" key="5">
    <source>
        <dbReference type="EMBL" id="AVD70633.1"/>
    </source>
</evidence>
<dbReference type="SUPFAM" id="SSF52540">
    <property type="entry name" value="P-loop containing nucleoside triphosphate hydrolases"/>
    <property type="match status" value="1"/>
</dbReference>
<evidence type="ECO:0000256" key="3">
    <source>
        <dbReference type="ARBA" id="ARBA00022840"/>
    </source>
</evidence>
<name>A0A2L1GLT7_9BACT</name>
<keyword evidence="6" id="KW-1185">Reference proteome</keyword>
<gene>
    <name evidence="5" type="ORF">CAY53_03315</name>
</gene>
<dbReference type="PROSITE" id="PS00211">
    <property type="entry name" value="ABC_TRANSPORTER_1"/>
    <property type="match status" value="1"/>
</dbReference>
<dbReference type="PANTHER" id="PTHR42781:SF4">
    <property type="entry name" value="SPERMIDINE_PUTRESCINE IMPORT ATP-BINDING PROTEIN POTA"/>
    <property type="match status" value="1"/>
</dbReference>
<reference evidence="5 6" key="1">
    <citation type="journal article" date="2018" name="MBio">
        <title>Insights into the evolution of host association through the isolation and characterization of a novel human periodontal pathobiont, Desulfobulbus oralis.</title>
        <authorList>
            <person name="Cross K.L."/>
            <person name="Chirania P."/>
            <person name="Xiong W."/>
            <person name="Beall C.J."/>
            <person name="Elkins J.G."/>
            <person name="Giannone R.J."/>
            <person name="Griffen A.L."/>
            <person name="Guss A.M."/>
            <person name="Hettich R.L."/>
            <person name="Joshi S.S."/>
            <person name="Mokrzan E.M."/>
            <person name="Martin R.K."/>
            <person name="Zhulin I.B."/>
            <person name="Leys E.J."/>
            <person name="Podar M."/>
        </authorList>
    </citation>
    <scope>NUCLEOTIDE SEQUENCE [LARGE SCALE GENOMIC DNA]</scope>
    <source>
        <strain evidence="5 6">ORNL</strain>
    </source>
</reference>
<keyword evidence="1" id="KW-0813">Transport</keyword>
<dbReference type="AlphaFoldDB" id="A0A2L1GLT7"/>
<dbReference type="PANTHER" id="PTHR42781">
    <property type="entry name" value="SPERMIDINE/PUTRESCINE IMPORT ATP-BINDING PROTEIN POTA"/>
    <property type="match status" value="1"/>
</dbReference>
<evidence type="ECO:0000256" key="2">
    <source>
        <dbReference type="ARBA" id="ARBA00022741"/>
    </source>
</evidence>
<organism evidence="5 6">
    <name type="scientific">Desulfobulbus oralis</name>
    <dbReference type="NCBI Taxonomy" id="1986146"/>
    <lineage>
        <taxon>Bacteria</taxon>
        <taxon>Pseudomonadati</taxon>
        <taxon>Thermodesulfobacteriota</taxon>
        <taxon>Desulfobulbia</taxon>
        <taxon>Desulfobulbales</taxon>
        <taxon>Desulfobulbaceae</taxon>
        <taxon>Desulfobulbus</taxon>
    </lineage>
</organism>
<sequence>MLSLSLIKEFRHVAAPFRLEVRYDIGDQHKSAVLFGSSGSGKTLTLQCIAGLVRPDAGYIRVAARTLYDSGTRVFVPVQERKIGYMFQAYALFPHLTLLQNVAYARSGALGLVVRGPERERAQAMLERFAIGGLGDHYPAQLSGGQQQRAALARALNADPQLLLLDEPFSALDPLLRDRLRHELLEMLSTLTIPTIIITHDPDDVDEFAGALVLYNRGRAQSIPDYPALRAAFPSAGACLRHLQASTQ</sequence>
<proteinExistence type="predicted"/>
<dbReference type="InterPro" id="IPR017871">
    <property type="entry name" value="ABC_transporter-like_CS"/>
</dbReference>
<protein>
    <submittedName>
        <fullName evidence="5">Molybdenum ABC transporter ATP-binding protein</fullName>
    </submittedName>
</protein>
<dbReference type="PROSITE" id="PS50893">
    <property type="entry name" value="ABC_TRANSPORTER_2"/>
    <property type="match status" value="1"/>
</dbReference>
<dbReference type="Pfam" id="PF00005">
    <property type="entry name" value="ABC_tran"/>
    <property type="match status" value="1"/>
</dbReference>
<keyword evidence="2" id="KW-0547">Nucleotide-binding</keyword>
<dbReference type="InterPro" id="IPR003439">
    <property type="entry name" value="ABC_transporter-like_ATP-bd"/>
</dbReference>
<feature type="domain" description="ABC transporter" evidence="4">
    <location>
        <begin position="1"/>
        <end position="242"/>
    </location>
</feature>
<dbReference type="SMART" id="SM00382">
    <property type="entry name" value="AAA"/>
    <property type="match status" value="1"/>
</dbReference>
<accession>A0A2L1GLT7</accession>
<dbReference type="EMBL" id="CP021255">
    <property type="protein sequence ID" value="AVD70633.1"/>
    <property type="molecule type" value="Genomic_DNA"/>
</dbReference>
<dbReference type="OrthoDB" id="9809450at2"/>
<dbReference type="GO" id="GO:0005524">
    <property type="term" value="F:ATP binding"/>
    <property type="evidence" value="ECO:0007669"/>
    <property type="project" value="UniProtKB-KW"/>
</dbReference>
<dbReference type="Proteomes" id="UP000239867">
    <property type="component" value="Chromosome"/>
</dbReference>
<dbReference type="InterPro" id="IPR003593">
    <property type="entry name" value="AAA+_ATPase"/>
</dbReference>